<dbReference type="Gene3D" id="3.40.50.150">
    <property type="entry name" value="Vaccinia Virus protein VP39"/>
    <property type="match status" value="1"/>
</dbReference>
<dbReference type="Pfam" id="PF13679">
    <property type="entry name" value="Methyltransf_32"/>
    <property type="match status" value="1"/>
</dbReference>
<name>A0ABS2FGZ1_9CLOT</name>
<proteinExistence type="predicted"/>
<keyword evidence="3" id="KW-1185">Reference proteome</keyword>
<accession>A0ABS2FGZ1</accession>
<feature type="domain" description="Methyltransferase" evidence="1">
    <location>
        <begin position="38"/>
        <end position="96"/>
    </location>
</feature>
<dbReference type="Proteomes" id="UP000767334">
    <property type="component" value="Unassembled WGS sequence"/>
</dbReference>
<keyword evidence="2" id="KW-0808">Transferase</keyword>
<dbReference type="GO" id="GO:0032259">
    <property type="term" value="P:methylation"/>
    <property type="evidence" value="ECO:0007669"/>
    <property type="project" value="UniProtKB-KW"/>
</dbReference>
<dbReference type="EMBL" id="JACJLL010000054">
    <property type="protein sequence ID" value="MBM6819629.1"/>
    <property type="molecule type" value="Genomic_DNA"/>
</dbReference>
<keyword evidence="2" id="KW-0489">Methyltransferase</keyword>
<comment type="caution">
    <text evidence="2">The sequence shown here is derived from an EMBL/GenBank/DDBJ whole genome shotgun (WGS) entry which is preliminary data.</text>
</comment>
<evidence type="ECO:0000313" key="3">
    <source>
        <dbReference type="Proteomes" id="UP000767334"/>
    </source>
</evidence>
<protein>
    <submittedName>
        <fullName evidence="2">Methyltransferase</fullName>
    </submittedName>
</protein>
<dbReference type="InterPro" id="IPR025714">
    <property type="entry name" value="Methyltranfer_dom"/>
</dbReference>
<evidence type="ECO:0000313" key="2">
    <source>
        <dbReference type="EMBL" id="MBM6819629.1"/>
    </source>
</evidence>
<reference evidence="2 3" key="1">
    <citation type="journal article" date="2021" name="Sci. Rep.">
        <title>The distribution of antibiotic resistance genes in chicken gut microbiota commensals.</title>
        <authorList>
            <person name="Juricova H."/>
            <person name="Matiasovicova J."/>
            <person name="Kubasova T."/>
            <person name="Cejkova D."/>
            <person name="Rychlik I."/>
        </authorList>
    </citation>
    <scope>NUCLEOTIDE SEQUENCE [LARGE SCALE GENOMIC DNA]</scope>
    <source>
        <strain evidence="2 3">An435</strain>
    </source>
</reference>
<dbReference type="RefSeq" id="WP_148322309.1">
    <property type="nucleotide sequence ID" value="NZ_JACJLL010000054.1"/>
</dbReference>
<gene>
    <name evidence="2" type="ORF">H6A19_09830</name>
</gene>
<evidence type="ECO:0000259" key="1">
    <source>
        <dbReference type="Pfam" id="PF13679"/>
    </source>
</evidence>
<organism evidence="2 3">
    <name type="scientific">Clostridium saudiense</name>
    <dbReference type="NCBI Taxonomy" id="1414720"/>
    <lineage>
        <taxon>Bacteria</taxon>
        <taxon>Bacillati</taxon>
        <taxon>Bacillota</taxon>
        <taxon>Clostridia</taxon>
        <taxon>Eubacteriales</taxon>
        <taxon>Clostridiaceae</taxon>
        <taxon>Clostridium</taxon>
    </lineage>
</organism>
<sequence length="202" mass="24358">MDDIYYERLLNIKTTGEQQGFYESHHYNRYEATSYMALESLFKEYKLNNSDHIVDFGCGKGRLAFYINYYYNSSVTGIEMNNNYYAICENNKKSYFKSFSKPKEKINFLNIFAENYKVSSLDNKFYFFNPFSLQLFIKVLNNILISVEEFPREIDLIFYYPSEEYIDYLENYTALTLKQEIPVHNLYLIDKRQKFSIYTLYI</sequence>
<dbReference type="GO" id="GO:0008168">
    <property type="term" value="F:methyltransferase activity"/>
    <property type="evidence" value="ECO:0007669"/>
    <property type="project" value="UniProtKB-KW"/>
</dbReference>
<dbReference type="SUPFAM" id="SSF53335">
    <property type="entry name" value="S-adenosyl-L-methionine-dependent methyltransferases"/>
    <property type="match status" value="1"/>
</dbReference>
<dbReference type="InterPro" id="IPR029063">
    <property type="entry name" value="SAM-dependent_MTases_sf"/>
</dbReference>